<dbReference type="PANTHER" id="PTHR14226:SF29">
    <property type="entry name" value="NEUROPATHY TARGET ESTERASE SWS"/>
    <property type="match status" value="1"/>
</dbReference>
<dbReference type="AlphaFoldDB" id="A0A937X5B6"/>
<comment type="caution">
    <text evidence="4">Lacks conserved residue(s) required for the propagation of feature annotation.</text>
</comment>
<keyword evidence="3" id="KW-0443">Lipid metabolism</keyword>
<dbReference type="Pfam" id="PF01734">
    <property type="entry name" value="Patatin"/>
    <property type="match status" value="1"/>
</dbReference>
<organism evidence="6 7">
    <name type="scientific">Candidatus Tanganyikabacteria bacterium</name>
    <dbReference type="NCBI Taxonomy" id="2961651"/>
    <lineage>
        <taxon>Bacteria</taxon>
        <taxon>Bacillati</taxon>
        <taxon>Candidatus Sericytochromatia</taxon>
        <taxon>Candidatus Tanganyikabacteria</taxon>
    </lineage>
</organism>
<name>A0A937X5B6_9BACT</name>
<comment type="caution">
    <text evidence="6">The sequence shown here is derived from an EMBL/GenBank/DDBJ whole genome shotgun (WGS) entry which is preliminary data.</text>
</comment>
<keyword evidence="1" id="KW-0378">Hydrolase</keyword>
<protein>
    <submittedName>
        <fullName evidence="6">Patatin-like phospholipase family protein</fullName>
    </submittedName>
</protein>
<gene>
    <name evidence="6" type="ORF">FJZ00_13555</name>
</gene>
<dbReference type="InterPro" id="IPR002641">
    <property type="entry name" value="PNPLA_dom"/>
</dbReference>
<evidence type="ECO:0000313" key="7">
    <source>
        <dbReference type="Proteomes" id="UP000703893"/>
    </source>
</evidence>
<dbReference type="InterPro" id="IPR016035">
    <property type="entry name" value="Acyl_Trfase/lysoPLipase"/>
</dbReference>
<feature type="short sequence motif" description="DGA/G" evidence="4">
    <location>
        <begin position="100"/>
        <end position="102"/>
    </location>
</feature>
<reference evidence="6 7" key="1">
    <citation type="submission" date="2019-03" db="EMBL/GenBank/DDBJ databases">
        <title>Lake Tanganyika Metagenome-Assembled Genomes (MAGs).</title>
        <authorList>
            <person name="Tran P."/>
        </authorList>
    </citation>
    <scope>NUCLEOTIDE SEQUENCE [LARGE SCALE GENOMIC DNA]</scope>
    <source>
        <strain evidence="6">K_DeepCast_65m_m2_236</strain>
    </source>
</reference>
<sequence>NRRIPALFLVKGHRGFTFQTGIVDEAQPNARLNDALLRGNLLARGRFDQLPIPFHAVATDLRNRKTVVLDTGDLARAVRASSSIPLVFPPVVAGEAVLVDGGLSANIPVAEARQLGAARVIVSDVTEYPRDTLDFESPLALADQLLGFLFQQTTAERRRGDIWIRPDVQSYRSLDFSPETIATILRRGELAADSTIGRAACLPQRIRNESDFPATTGPWQVTTADRRDSLLLARHLGLSRQGRLDETALRRGLLALAEAEAVRGVWLNPGGRGDSVTLSLEPLTAPVSVGGLGLAYDHELGGRAWAGWFDRRALGTPAEASVLLTLGRYQRELVVAGLAHVDPGMSRLTPIVTVHLLAEDVRQFDDAGIETRAAATREGRVAAGVEFRPGIAWRIRLQAEAIRWSEPGASSSVLGGSLETSARSRGGKSITMEALWAGASARFRVAGEAPMIRTGRTTTVASGRLGWGRALPLRWTLPLGGDAGFPGLHLGERRGFAETMAAVRFGYRAIGPLEARVFAAAGRVWTDARSPGPWLGGAR</sequence>
<dbReference type="PANTHER" id="PTHR14226">
    <property type="entry name" value="NEUROPATHY TARGET ESTERASE/SWISS CHEESE D.MELANOGASTER"/>
    <property type="match status" value="1"/>
</dbReference>
<dbReference type="EMBL" id="VGJX01000895">
    <property type="protein sequence ID" value="MBM3276174.1"/>
    <property type="molecule type" value="Genomic_DNA"/>
</dbReference>
<dbReference type="SUPFAM" id="SSF52151">
    <property type="entry name" value="FabD/lysophospholipase-like"/>
    <property type="match status" value="1"/>
</dbReference>
<dbReference type="Proteomes" id="UP000703893">
    <property type="component" value="Unassembled WGS sequence"/>
</dbReference>
<dbReference type="InterPro" id="IPR050301">
    <property type="entry name" value="NTE"/>
</dbReference>
<feature type="non-terminal residue" evidence="6">
    <location>
        <position position="1"/>
    </location>
</feature>
<feature type="domain" description="PNPLA" evidence="5">
    <location>
        <begin position="1"/>
        <end position="113"/>
    </location>
</feature>
<accession>A0A937X5B6</accession>
<feature type="non-terminal residue" evidence="6">
    <location>
        <position position="539"/>
    </location>
</feature>
<evidence type="ECO:0000256" key="3">
    <source>
        <dbReference type="ARBA" id="ARBA00023098"/>
    </source>
</evidence>
<dbReference type="GO" id="GO:0016787">
    <property type="term" value="F:hydrolase activity"/>
    <property type="evidence" value="ECO:0007669"/>
    <property type="project" value="UniProtKB-KW"/>
</dbReference>
<dbReference type="GO" id="GO:0016042">
    <property type="term" value="P:lipid catabolic process"/>
    <property type="evidence" value="ECO:0007669"/>
    <property type="project" value="UniProtKB-KW"/>
</dbReference>
<evidence type="ECO:0000256" key="2">
    <source>
        <dbReference type="ARBA" id="ARBA00022963"/>
    </source>
</evidence>
<dbReference type="Gene3D" id="3.40.1090.10">
    <property type="entry name" value="Cytosolic phospholipase A2 catalytic domain"/>
    <property type="match status" value="1"/>
</dbReference>
<evidence type="ECO:0000259" key="5">
    <source>
        <dbReference type="PROSITE" id="PS51635"/>
    </source>
</evidence>
<dbReference type="PROSITE" id="PS51635">
    <property type="entry name" value="PNPLA"/>
    <property type="match status" value="1"/>
</dbReference>
<keyword evidence="2" id="KW-0442">Lipid degradation</keyword>
<proteinExistence type="predicted"/>
<evidence type="ECO:0000256" key="4">
    <source>
        <dbReference type="PROSITE-ProRule" id="PRU01161"/>
    </source>
</evidence>
<evidence type="ECO:0000256" key="1">
    <source>
        <dbReference type="ARBA" id="ARBA00022801"/>
    </source>
</evidence>
<evidence type="ECO:0000313" key="6">
    <source>
        <dbReference type="EMBL" id="MBM3276174.1"/>
    </source>
</evidence>